<dbReference type="Gene3D" id="3.30.160.60">
    <property type="entry name" value="Classic Zinc Finger"/>
    <property type="match status" value="5"/>
</dbReference>
<evidence type="ECO:0000256" key="3">
    <source>
        <dbReference type="ARBA" id="ARBA00022737"/>
    </source>
</evidence>
<protein>
    <submittedName>
        <fullName evidence="15">Uncharacterized protein</fullName>
    </submittedName>
</protein>
<feature type="compositionally biased region" description="Basic residues" evidence="12">
    <location>
        <begin position="758"/>
        <end position="769"/>
    </location>
</feature>
<reference evidence="15 16" key="1">
    <citation type="submission" date="2019-06" db="EMBL/GenBank/DDBJ databases">
        <title>Draft genomes of female and male turbot (Scophthalmus maximus).</title>
        <authorList>
            <person name="Xu H."/>
            <person name="Xu X.-W."/>
            <person name="Shao C."/>
            <person name="Chen S."/>
        </authorList>
    </citation>
    <scope>NUCLEOTIDE SEQUENCE [LARGE SCALE GENOMIC DNA]</scope>
    <source>
        <strain evidence="15">Ysfricsl-2016a</strain>
        <tissue evidence="15">Blood</tissue>
    </source>
</reference>
<dbReference type="Pfam" id="PF05485">
    <property type="entry name" value="THAP"/>
    <property type="match status" value="1"/>
</dbReference>
<comment type="subcellular location">
    <subcellularLocation>
        <location evidence="1">Nucleus</location>
    </subcellularLocation>
</comment>
<feature type="compositionally biased region" description="Acidic residues" evidence="12">
    <location>
        <begin position="621"/>
        <end position="634"/>
    </location>
</feature>
<organism evidence="15 16">
    <name type="scientific">Scophthalmus maximus</name>
    <name type="common">Turbot</name>
    <name type="synonym">Psetta maxima</name>
    <dbReference type="NCBI Taxonomy" id="52904"/>
    <lineage>
        <taxon>Eukaryota</taxon>
        <taxon>Metazoa</taxon>
        <taxon>Chordata</taxon>
        <taxon>Craniata</taxon>
        <taxon>Vertebrata</taxon>
        <taxon>Euteleostomi</taxon>
        <taxon>Actinopterygii</taxon>
        <taxon>Neopterygii</taxon>
        <taxon>Teleostei</taxon>
        <taxon>Neoteleostei</taxon>
        <taxon>Acanthomorphata</taxon>
        <taxon>Carangaria</taxon>
        <taxon>Pleuronectiformes</taxon>
        <taxon>Pleuronectoidei</taxon>
        <taxon>Scophthalmidae</taxon>
        <taxon>Scophthalmus</taxon>
    </lineage>
</organism>
<evidence type="ECO:0000256" key="4">
    <source>
        <dbReference type="ARBA" id="ARBA00022771"/>
    </source>
</evidence>
<feature type="region of interest" description="Disordered" evidence="12">
    <location>
        <begin position="334"/>
        <end position="361"/>
    </location>
</feature>
<evidence type="ECO:0000259" key="14">
    <source>
        <dbReference type="PROSITE" id="PS50950"/>
    </source>
</evidence>
<evidence type="ECO:0000256" key="12">
    <source>
        <dbReference type="SAM" id="MobiDB-lite"/>
    </source>
</evidence>
<feature type="compositionally biased region" description="Basic and acidic residues" evidence="12">
    <location>
        <begin position="182"/>
        <end position="198"/>
    </location>
</feature>
<evidence type="ECO:0000256" key="8">
    <source>
        <dbReference type="ARBA" id="ARBA00023163"/>
    </source>
</evidence>
<name>A0A6A4TJI3_SCOMX</name>
<sequence>MSGMCSVLRCDSSRRSAQRFKLPEDAEKRLEWVQFVLEVNGQRLKESCWTEISICTEHFTEDCFGNTGPTGTAQLKPGAVPSLFIKSEPDQPEPDQLGVEPDQVGVESYQVGVEPDQVKVDPDQPEPDQVKVDPDQVKVDPDQPEPDQVGVEPDQVGVEPDQVEVELDQVRVEPDQPVPDQVKVDPDQPEPDQVRTEPDQPEPDEEPVEIQDSSSQCEQLETCESPSYCSEESILSNHTSPIGAPVSPEPSDSSDEDYGQMVQKIANIDIIKEKVELLRIKGNYVVNEDRILQLFSSKCPLCGSTVKLEKVTHGILMVVNQQCLQCDYRNRWKNQAPSEESDPVEEMGESSDQGDMDSDEDWRPTEELFLANTLQTDSDEDAELEEEEELDQSVFSTNHSQLCTECGKFFRKRLSHTCEHKTKPYSCNICGKRCVSEIYLNLHSRIHDENYEHRCKYCNATFKTRGDKFKHEQIHQDRKDPYKCPDCPQTFTTNKERHVHLSEHKVEMGFKCGVCGLEFKERNHLRRHSVVHSGLKPHKCSVCQRSFNQPSHLKSHMRLHTGERPYKCRHCDKGFNHNVSLKSHVQRYHTSRSGQKKGKVNERASNTGDAQETVSKRGPDSETDNVEEEGDTEEEVQKEKKDQPKRRWRSSGRPKGRPKRNTAANSVPSGQNKDGRSNVKTSKSKVKKLKKTGSSDEESECEQSDGNMSFNSEEEEEEETKRKTGRSRKRPNNYSDSSFHPEGEKEKKMKYSSQNNGKSRRGRRKTAVI</sequence>
<dbReference type="InterPro" id="IPR036236">
    <property type="entry name" value="Znf_C2H2_sf"/>
</dbReference>
<dbReference type="InterPro" id="IPR006612">
    <property type="entry name" value="THAP_Znf"/>
</dbReference>
<feature type="domain" description="C2H2-type" evidence="13">
    <location>
        <begin position="425"/>
        <end position="452"/>
    </location>
</feature>
<feature type="compositionally biased region" description="Basic and acidic residues" evidence="12">
    <location>
        <begin position="739"/>
        <end position="749"/>
    </location>
</feature>
<dbReference type="PROSITE" id="PS00028">
    <property type="entry name" value="ZINC_FINGER_C2H2_1"/>
    <property type="match status" value="6"/>
</dbReference>
<dbReference type="InterPro" id="IPR013087">
    <property type="entry name" value="Znf_C2H2_type"/>
</dbReference>
<evidence type="ECO:0000256" key="1">
    <source>
        <dbReference type="ARBA" id="ARBA00004123"/>
    </source>
</evidence>
<dbReference type="SUPFAM" id="SSF57667">
    <property type="entry name" value="beta-beta-alpha zinc fingers"/>
    <property type="match status" value="3"/>
</dbReference>
<feature type="domain" description="C2H2-type" evidence="13">
    <location>
        <begin position="510"/>
        <end position="537"/>
    </location>
</feature>
<dbReference type="SMART" id="SM00355">
    <property type="entry name" value="ZnF_C2H2"/>
    <property type="match status" value="6"/>
</dbReference>
<keyword evidence="3" id="KW-0677">Repeat</keyword>
<proteinExistence type="predicted"/>
<feature type="domain" description="C2H2-type" evidence="13">
    <location>
        <begin position="453"/>
        <end position="480"/>
    </location>
</feature>
<feature type="compositionally biased region" description="Polar residues" evidence="12">
    <location>
        <begin position="603"/>
        <end position="613"/>
    </location>
</feature>
<evidence type="ECO:0000256" key="7">
    <source>
        <dbReference type="ARBA" id="ARBA00023125"/>
    </source>
</evidence>
<keyword evidence="7 11" id="KW-0238">DNA-binding</keyword>
<evidence type="ECO:0000256" key="10">
    <source>
        <dbReference type="PROSITE-ProRule" id="PRU00042"/>
    </source>
</evidence>
<feature type="domain" description="C2H2-type" evidence="13">
    <location>
        <begin position="538"/>
        <end position="565"/>
    </location>
</feature>
<evidence type="ECO:0000259" key="13">
    <source>
        <dbReference type="PROSITE" id="PS50157"/>
    </source>
</evidence>
<comment type="caution">
    <text evidence="15">The sequence shown here is derived from an EMBL/GenBank/DDBJ whole genome shotgun (WGS) entry which is preliminary data.</text>
</comment>
<keyword evidence="2" id="KW-0479">Metal-binding</keyword>
<dbReference type="Proteomes" id="UP000438429">
    <property type="component" value="Unassembled WGS sequence"/>
</dbReference>
<feature type="domain" description="C2H2-type" evidence="13">
    <location>
        <begin position="566"/>
        <end position="594"/>
    </location>
</feature>
<evidence type="ECO:0000256" key="2">
    <source>
        <dbReference type="ARBA" id="ARBA00022723"/>
    </source>
</evidence>
<feature type="region of interest" description="Disordered" evidence="12">
    <location>
        <begin position="585"/>
        <end position="769"/>
    </location>
</feature>
<feature type="compositionally biased region" description="Acidic residues" evidence="12">
    <location>
        <begin position="339"/>
        <end position="360"/>
    </location>
</feature>
<dbReference type="FunFam" id="3.30.160.60:FF:000176">
    <property type="entry name" value="zinc finger protein 70"/>
    <property type="match status" value="1"/>
</dbReference>
<dbReference type="FunFam" id="3.30.160.60:FF:000446">
    <property type="entry name" value="Zinc finger protein"/>
    <property type="match status" value="1"/>
</dbReference>
<feature type="region of interest" description="Disordered" evidence="12">
    <location>
        <begin position="113"/>
        <end position="257"/>
    </location>
</feature>
<dbReference type="PANTHER" id="PTHR24399">
    <property type="entry name" value="ZINC FINGER AND BTB DOMAIN-CONTAINING"/>
    <property type="match status" value="1"/>
</dbReference>
<dbReference type="AlphaFoldDB" id="A0A6A4TJI3"/>
<feature type="domain" description="THAP-type" evidence="14">
    <location>
        <begin position="1"/>
        <end position="84"/>
    </location>
</feature>
<feature type="compositionally biased region" description="Basic residues" evidence="12">
    <location>
        <begin position="585"/>
        <end position="598"/>
    </location>
</feature>
<keyword evidence="8" id="KW-0804">Transcription</keyword>
<dbReference type="SMART" id="SM00692">
    <property type="entry name" value="DM3"/>
    <property type="match status" value="1"/>
</dbReference>
<feature type="compositionally biased region" description="Basic and acidic residues" evidence="12">
    <location>
        <begin position="116"/>
        <end position="141"/>
    </location>
</feature>
<feature type="compositionally biased region" description="Acidic residues" evidence="12">
    <location>
        <begin position="199"/>
        <end position="209"/>
    </location>
</feature>
<evidence type="ECO:0000313" key="16">
    <source>
        <dbReference type="Proteomes" id="UP000438429"/>
    </source>
</evidence>
<keyword evidence="9" id="KW-0539">Nucleus</keyword>
<evidence type="ECO:0000313" key="15">
    <source>
        <dbReference type="EMBL" id="KAF0046967.1"/>
    </source>
</evidence>
<keyword evidence="4 10" id="KW-0863">Zinc-finger</keyword>
<keyword evidence="6" id="KW-0805">Transcription regulation</keyword>
<dbReference type="PANTHER" id="PTHR24399:SF70">
    <property type="entry name" value="C2H2-TYPE DOMAIN-CONTAINING PROTEIN"/>
    <property type="match status" value="1"/>
</dbReference>
<evidence type="ECO:0000256" key="5">
    <source>
        <dbReference type="ARBA" id="ARBA00022833"/>
    </source>
</evidence>
<feature type="domain" description="C2H2-type" evidence="13">
    <location>
        <begin position="482"/>
        <end position="509"/>
    </location>
</feature>
<dbReference type="PROSITE" id="PS50950">
    <property type="entry name" value="ZF_THAP"/>
    <property type="match status" value="1"/>
</dbReference>
<accession>A0A6A4TJI3</accession>
<dbReference type="FunFam" id="3.30.160.60:FF:000512">
    <property type="entry name" value="zinc finger protein 197 isoform X1"/>
    <property type="match status" value="1"/>
</dbReference>
<feature type="compositionally biased region" description="Basic residues" evidence="12">
    <location>
        <begin position="643"/>
        <end position="660"/>
    </location>
</feature>
<feature type="compositionally biased region" description="Polar residues" evidence="12">
    <location>
        <begin position="662"/>
        <end position="672"/>
    </location>
</feature>
<evidence type="ECO:0000256" key="9">
    <source>
        <dbReference type="ARBA" id="ARBA00023242"/>
    </source>
</evidence>
<gene>
    <name evidence="15" type="ORF">F2P81_000600</name>
</gene>
<dbReference type="SUPFAM" id="SSF57716">
    <property type="entry name" value="Glucocorticoid receptor-like (DNA-binding domain)"/>
    <property type="match status" value="1"/>
</dbReference>
<evidence type="ECO:0000256" key="11">
    <source>
        <dbReference type="PROSITE-ProRule" id="PRU00309"/>
    </source>
</evidence>
<feature type="compositionally biased region" description="Polar residues" evidence="12">
    <location>
        <begin position="211"/>
        <end position="240"/>
    </location>
</feature>
<dbReference type="PROSITE" id="PS50157">
    <property type="entry name" value="ZINC_FINGER_C2H2_2"/>
    <property type="match status" value="6"/>
</dbReference>
<dbReference type="EMBL" id="VEVO01000001">
    <property type="protein sequence ID" value="KAF0046967.1"/>
    <property type="molecule type" value="Genomic_DNA"/>
</dbReference>
<dbReference type="GO" id="GO:0000978">
    <property type="term" value="F:RNA polymerase II cis-regulatory region sequence-specific DNA binding"/>
    <property type="evidence" value="ECO:0007669"/>
    <property type="project" value="TreeGrafter"/>
</dbReference>
<dbReference type="GO" id="GO:0001227">
    <property type="term" value="F:DNA-binding transcription repressor activity, RNA polymerase II-specific"/>
    <property type="evidence" value="ECO:0007669"/>
    <property type="project" value="TreeGrafter"/>
</dbReference>
<dbReference type="GO" id="GO:0005654">
    <property type="term" value="C:nucleoplasm"/>
    <property type="evidence" value="ECO:0007669"/>
    <property type="project" value="TreeGrafter"/>
</dbReference>
<keyword evidence="5" id="KW-0862">Zinc</keyword>
<dbReference type="SMART" id="SM00980">
    <property type="entry name" value="THAP"/>
    <property type="match status" value="1"/>
</dbReference>
<dbReference type="GO" id="GO:0008270">
    <property type="term" value="F:zinc ion binding"/>
    <property type="evidence" value="ECO:0007669"/>
    <property type="project" value="UniProtKB-KW"/>
</dbReference>
<feature type="compositionally biased region" description="Basic residues" evidence="12">
    <location>
        <begin position="682"/>
        <end position="691"/>
    </location>
</feature>
<evidence type="ECO:0000256" key="6">
    <source>
        <dbReference type="ARBA" id="ARBA00023015"/>
    </source>
</evidence>
<dbReference type="Pfam" id="PF00096">
    <property type="entry name" value="zf-C2H2"/>
    <property type="match status" value="5"/>
</dbReference>